<dbReference type="PANTHER" id="PTHR32552">
    <property type="entry name" value="FERRICHROME IRON RECEPTOR-RELATED"/>
    <property type="match status" value="1"/>
</dbReference>
<keyword evidence="7" id="KW-0408">Iron</keyword>
<evidence type="ECO:0000259" key="15">
    <source>
        <dbReference type="Pfam" id="PF00593"/>
    </source>
</evidence>
<evidence type="ECO:0000256" key="11">
    <source>
        <dbReference type="ARBA" id="ARBA00023237"/>
    </source>
</evidence>
<dbReference type="Pfam" id="PF00593">
    <property type="entry name" value="TonB_dep_Rec_b-barrel"/>
    <property type="match status" value="1"/>
</dbReference>
<evidence type="ECO:0000313" key="18">
    <source>
        <dbReference type="Proteomes" id="UP000664698"/>
    </source>
</evidence>
<evidence type="ECO:0000256" key="2">
    <source>
        <dbReference type="ARBA" id="ARBA00022448"/>
    </source>
</evidence>
<keyword evidence="8" id="KW-0406">Ion transport</keyword>
<dbReference type="Pfam" id="PF07715">
    <property type="entry name" value="Plug"/>
    <property type="match status" value="1"/>
</dbReference>
<evidence type="ECO:0000256" key="3">
    <source>
        <dbReference type="ARBA" id="ARBA00022452"/>
    </source>
</evidence>
<dbReference type="Gene3D" id="2.170.130.10">
    <property type="entry name" value="TonB-dependent receptor, plug domain"/>
    <property type="match status" value="1"/>
</dbReference>
<evidence type="ECO:0000256" key="12">
    <source>
        <dbReference type="PROSITE-ProRule" id="PRU01360"/>
    </source>
</evidence>
<protein>
    <submittedName>
        <fullName evidence="17">TonB-dependent receptor</fullName>
    </submittedName>
</protein>
<feature type="chain" id="PRO_5046857659" evidence="14">
    <location>
        <begin position="21"/>
        <end position="782"/>
    </location>
</feature>
<evidence type="ECO:0000256" key="1">
    <source>
        <dbReference type="ARBA" id="ARBA00004571"/>
    </source>
</evidence>
<comment type="subcellular location">
    <subcellularLocation>
        <location evidence="1 12">Cell outer membrane</location>
        <topology evidence="1 12">Multi-pass membrane protein</topology>
    </subcellularLocation>
</comment>
<dbReference type="InterPro" id="IPR008969">
    <property type="entry name" value="CarboxyPept-like_regulatory"/>
</dbReference>
<keyword evidence="10 12" id="KW-0472">Membrane</keyword>
<dbReference type="SUPFAM" id="SSF56935">
    <property type="entry name" value="Porins"/>
    <property type="match status" value="1"/>
</dbReference>
<dbReference type="Gene3D" id="2.40.170.20">
    <property type="entry name" value="TonB-dependent receptor, beta-barrel domain"/>
    <property type="match status" value="1"/>
</dbReference>
<evidence type="ECO:0000256" key="7">
    <source>
        <dbReference type="ARBA" id="ARBA00023004"/>
    </source>
</evidence>
<keyword evidence="4" id="KW-0410">Iron transport</keyword>
<feature type="domain" description="TonB-dependent receptor plug" evidence="16">
    <location>
        <begin position="115"/>
        <end position="220"/>
    </location>
</feature>
<comment type="similarity">
    <text evidence="12 13">Belongs to the TonB-dependent receptor family.</text>
</comment>
<dbReference type="InterPro" id="IPR036942">
    <property type="entry name" value="Beta-barrel_TonB_sf"/>
</dbReference>
<dbReference type="InterPro" id="IPR039426">
    <property type="entry name" value="TonB-dep_rcpt-like"/>
</dbReference>
<comment type="caution">
    <text evidence="17">The sequence shown here is derived from an EMBL/GenBank/DDBJ whole genome shotgun (WGS) entry which is preliminary data.</text>
</comment>
<dbReference type="InterPro" id="IPR012910">
    <property type="entry name" value="Plug_dom"/>
</dbReference>
<keyword evidence="5 12" id="KW-0812">Transmembrane</keyword>
<keyword evidence="6 14" id="KW-0732">Signal</keyword>
<feature type="signal peptide" evidence="14">
    <location>
        <begin position="1"/>
        <end position="20"/>
    </location>
</feature>
<evidence type="ECO:0000256" key="6">
    <source>
        <dbReference type="ARBA" id="ARBA00022729"/>
    </source>
</evidence>
<sequence length="782" mass="87873">MKKIFMVLMMAFLATGTTMAQIIQGKCFDALTKEPIVGATLQLNQNRGVISGTDGSFSMDLEGADSLSISFMGYESQALGNLSTENFLWIALSPKVEDLQGVTVTASREAAERLSSPVAIHKLSPTLVDETKPVGVSELINKTPGVLMVNLNNEQHSMAIRQPATTSPYYLYMEDGIPIRPLGIFNHNALLETNQLAISSVEVVKGPVSSIYGSEAIGGAINFLSHRPTAIPSVRIGVMGDQWGYTRYQLSGGATIGKFGFYLAGLHSTQKDSWRTRSDYQKDIFNARLEYSFSPKTRLIGTSVLGDYYSETSGNVDSIGFYGRSYPANNDFTFRDVFALRNRLTLEQDWNPRRKSFVTVFHRINENGQNPSYRLQWNSKGNPEQGKGELNSSDFKSLGFIAQHSQRLNWKSAKILGGISMDHSPVTYWAHQVDLNVKLRPDGKSVEFFTINQLRPDIRISDYTATINNLGTYAQVEVSPIEKLQITLGGRYDRMGFDYQNGLDQSTGTKTYSQFTPKFGLTWEINSTQGAYANYSQGFSPPQLTSIFRPRPGSNPVSFYYNLESALFESKEFGYWGSFWTGKVYVDLTVYHMTGENELLNIRQPDNSFDYQSAGKTLHYGTEFSLTFRPNRTWFIRTGGTWAKHEFVDFQVSQKESDQVQNLGGKEMPGAPRLITNSEVTYYPAFMPNLRTSLELQQVSGYYENQINTRKAEGYQVLNFRTGYKFKWVEVFGNILNVTNYLYAHTISRGNNPTDKANYTPAAPRTFVLGVQFNFEGKKQQP</sequence>
<evidence type="ECO:0000256" key="9">
    <source>
        <dbReference type="ARBA" id="ARBA00023077"/>
    </source>
</evidence>
<feature type="domain" description="TonB-dependent receptor-like beta-barrel" evidence="15">
    <location>
        <begin position="274"/>
        <end position="738"/>
    </location>
</feature>
<dbReference type="InterPro" id="IPR000531">
    <property type="entry name" value="Beta-barrel_TonB"/>
</dbReference>
<evidence type="ECO:0000313" key="17">
    <source>
        <dbReference type="EMBL" id="MBN7801903.1"/>
    </source>
</evidence>
<evidence type="ECO:0000256" key="10">
    <source>
        <dbReference type="ARBA" id="ARBA00023136"/>
    </source>
</evidence>
<proteinExistence type="inferred from homology"/>
<name>A0ABS3BRH0_9BACT</name>
<evidence type="ECO:0000259" key="16">
    <source>
        <dbReference type="Pfam" id="PF07715"/>
    </source>
</evidence>
<evidence type="ECO:0000256" key="8">
    <source>
        <dbReference type="ARBA" id="ARBA00023065"/>
    </source>
</evidence>
<keyword evidence="18" id="KW-1185">Reference proteome</keyword>
<keyword evidence="17" id="KW-0675">Receptor</keyword>
<keyword evidence="3 12" id="KW-1134">Transmembrane beta strand</keyword>
<accession>A0ABS3BRH0</accession>
<evidence type="ECO:0000256" key="13">
    <source>
        <dbReference type="RuleBase" id="RU003357"/>
    </source>
</evidence>
<evidence type="ECO:0000256" key="5">
    <source>
        <dbReference type="ARBA" id="ARBA00022692"/>
    </source>
</evidence>
<organism evidence="17 18">
    <name type="scientific">Algoriphagus aestuariicola</name>
    <dbReference type="NCBI Taxonomy" id="1852016"/>
    <lineage>
        <taxon>Bacteria</taxon>
        <taxon>Pseudomonadati</taxon>
        <taxon>Bacteroidota</taxon>
        <taxon>Cytophagia</taxon>
        <taxon>Cytophagales</taxon>
        <taxon>Cyclobacteriaceae</taxon>
        <taxon>Algoriphagus</taxon>
    </lineage>
</organism>
<dbReference type="EMBL" id="JAFKCW010000003">
    <property type="protein sequence ID" value="MBN7801903.1"/>
    <property type="molecule type" value="Genomic_DNA"/>
</dbReference>
<keyword evidence="11 12" id="KW-0998">Cell outer membrane</keyword>
<gene>
    <name evidence="17" type="ORF">J0A67_13595</name>
</gene>
<keyword evidence="2 12" id="KW-0813">Transport</keyword>
<dbReference type="RefSeq" id="WP_206569913.1">
    <property type="nucleotide sequence ID" value="NZ_JAFKCW010000003.1"/>
</dbReference>
<dbReference type="PANTHER" id="PTHR32552:SF68">
    <property type="entry name" value="FERRICHROME OUTER MEMBRANE TRANSPORTER_PHAGE RECEPTOR"/>
    <property type="match status" value="1"/>
</dbReference>
<dbReference type="SUPFAM" id="SSF49464">
    <property type="entry name" value="Carboxypeptidase regulatory domain-like"/>
    <property type="match status" value="1"/>
</dbReference>
<keyword evidence="9 13" id="KW-0798">TonB box</keyword>
<reference evidence="17 18" key="1">
    <citation type="submission" date="2021-03" db="EMBL/GenBank/DDBJ databases">
        <title>novel species isolated from a fishpond in China.</title>
        <authorList>
            <person name="Lu H."/>
            <person name="Cai Z."/>
        </authorList>
    </citation>
    <scope>NUCLEOTIDE SEQUENCE [LARGE SCALE GENOMIC DNA]</scope>
    <source>
        <strain evidence="17 18">JCM 31546</strain>
    </source>
</reference>
<dbReference type="Proteomes" id="UP000664698">
    <property type="component" value="Unassembled WGS sequence"/>
</dbReference>
<evidence type="ECO:0000256" key="4">
    <source>
        <dbReference type="ARBA" id="ARBA00022496"/>
    </source>
</evidence>
<dbReference type="InterPro" id="IPR037066">
    <property type="entry name" value="Plug_dom_sf"/>
</dbReference>
<dbReference type="PROSITE" id="PS52016">
    <property type="entry name" value="TONB_DEPENDENT_REC_3"/>
    <property type="match status" value="1"/>
</dbReference>
<evidence type="ECO:0000256" key="14">
    <source>
        <dbReference type="SAM" id="SignalP"/>
    </source>
</evidence>